<dbReference type="Proteomes" id="UP000231414">
    <property type="component" value="Unassembled WGS sequence"/>
</dbReference>
<sequence length="104" mass="11525">MKRFRVPKNKSGKCLRCWFIPLASLAVALGVRFAVSSRLVSLGGSICQFESQKQSLLKENEQLSNQSVALGSYSRITKIAQESFGFSYNLDSLSYLTSPKIASR</sequence>
<name>A0A2H0X8Y9_UNCKA</name>
<comment type="caution">
    <text evidence="1">The sequence shown here is derived from an EMBL/GenBank/DDBJ whole genome shotgun (WGS) entry which is preliminary data.</text>
</comment>
<dbReference type="EMBL" id="PEYW01000045">
    <property type="protein sequence ID" value="PIS20568.1"/>
    <property type="molecule type" value="Genomic_DNA"/>
</dbReference>
<dbReference type="AlphaFoldDB" id="A0A2H0X8Y9"/>
<accession>A0A2H0X8Y9</accession>
<evidence type="ECO:0008006" key="3">
    <source>
        <dbReference type="Google" id="ProtNLM"/>
    </source>
</evidence>
<gene>
    <name evidence="1" type="ORF">COT52_03010</name>
</gene>
<protein>
    <recommendedName>
        <fullName evidence="3">Cell division protein FtsL</fullName>
    </recommendedName>
</protein>
<evidence type="ECO:0000313" key="2">
    <source>
        <dbReference type="Proteomes" id="UP000231414"/>
    </source>
</evidence>
<evidence type="ECO:0000313" key="1">
    <source>
        <dbReference type="EMBL" id="PIS20568.1"/>
    </source>
</evidence>
<organism evidence="1 2">
    <name type="scientific">candidate division WWE3 bacterium CG08_land_8_20_14_0_20_43_13</name>
    <dbReference type="NCBI Taxonomy" id="1975087"/>
    <lineage>
        <taxon>Bacteria</taxon>
        <taxon>Katanobacteria</taxon>
    </lineage>
</organism>
<reference evidence="2" key="1">
    <citation type="submission" date="2017-09" db="EMBL/GenBank/DDBJ databases">
        <title>Depth-based differentiation of microbial function through sediment-hosted aquifers and enrichment of novel symbionts in the deep terrestrial subsurface.</title>
        <authorList>
            <person name="Probst A.J."/>
            <person name="Ladd B."/>
            <person name="Jarett J.K."/>
            <person name="Geller-Mcgrath D.E."/>
            <person name="Sieber C.M.K."/>
            <person name="Emerson J.B."/>
            <person name="Anantharaman K."/>
            <person name="Thomas B.C."/>
            <person name="Malmstrom R."/>
            <person name="Stieglmeier M."/>
            <person name="Klingl A."/>
            <person name="Woyke T."/>
            <person name="Ryan C.M."/>
            <person name="Banfield J.F."/>
        </authorList>
    </citation>
    <scope>NUCLEOTIDE SEQUENCE [LARGE SCALE GENOMIC DNA]</scope>
</reference>
<proteinExistence type="predicted"/>